<dbReference type="GO" id="GO:0050661">
    <property type="term" value="F:NADP binding"/>
    <property type="evidence" value="ECO:0007669"/>
    <property type="project" value="InterPro"/>
</dbReference>
<evidence type="ECO:0000259" key="19">
    <source>
        <dbReference type="Pfam" id="PF22468"/>
    </source>
</evidence>
<comment type="pathway">
    <text evidence="2 15">Amino-acid biosynthesis; L-threonine biosynthesis; L-threonine from L-aspartate: step 3/5.</text>
</comment>
<evidence type="ECO:0000256" key="3">
    <source>
        <dbReference type="ARBA" id="ARBA00005062"/>
    </source>
</evidence>
<dbReference type="GO" id="GO:0009088">
    <property type="term" value="P:threonine biosynthetic process"/>
    <property type="evidence" value="ECO:0007669"/>
    <property type="project" value="UniProtKB-KW"/>
</dbReference>
<comment type="pathway">
    <text evidence="3 15">Amino-acid biosynthesis; L-methionine biosynthesis via de novo pathway; L-homoserine from L-aspartate: step 3/3.</text>
</comment>
<proteinExistence type="inferred from homology"/>
<dbReference type="Pfam" id="PF22468">
    <property type="entry name" value="ACT_9"/>
    <property type="match status" value="1"/>
</dbReference>
<evidence type="ECO:0000256" key="6">
    <source>
        <dbReference type="ARBA" id="ARBA00022741"/>
    </source>
</evidence>
<dbReference type="PROSITE" id="PS01042">
    <property type="entry name" value="HOMOSER_DHGENASE"/>
    <property type="match status" value="1"/>
</dbReference>
<evidence type="ECO:0000259" key="17">
    <source>
        <dbReference type="Pfam" id="PF00742"/>
    </source>
</evidence>
<comment type="similarity">
    <text evidence="16">Belongs to the homoserine dehydrogenase family.</text>
</comment>
<dbReference type="Proteomes" id="UP000694480">
    <property type="component" value="Unassembled WGS sequence"/>
</dbReference>
<dbReference type="GO" id="GO:0009089">
    <property type="term" value="P:lysine biosynthetic process via diaminopimelate"/>
    <property type="evidence" value="ECO:0007669"/>
    <property type="project" value="UniProtKB-ARBA"/>
</dbReference>
<keyword evidence="21" id="KW-1185">Reference proteome</keyword>
<reference evidence="20" key="1">
    <citation type="submission" date="2020-11" db="EMBL/GenBank/DDBJ databases">
        <title>Genome seq and assembly of Planobacterium sp.</title>
        <authorList>
            <person name="Chhetri G."/>
        </authorList>
    </citation>
    <scope>NUCLEOTIDE SEQUENCE</scope>
    <source>
        <strain evidence="20">GCR5</strain>
    </source>
</reference>
<evidence type="ECO:0000256" key="9">
    <source>
        <dbReference type="ARBA" id="ARBA00022857"/>
    </source>
</evidence>
<accession>A0A931E6Q5</accession>
<gene>
    <name evidence="20" type="ORF">IC612_02935</name>
</gene>
<keyword evidence="8" id="KW-0067">ATP-binding</keyword>
<keyword evidence="11" id="KW-0457">Lysine biosynthesis</keyword>
<dbReference type="Gene3D" id="3.30.360.10">
    <property type="entry name" value="Dihydrodipicolinate Reductase, domain 2"/>
    <property type="match status" value="1"/>
</dbReference>
<dbReference type="InterPro" id="IPR036291">
    <property type="entry name" value="NAD(P)-bd_dom_sf"/>
</dbReference>
<evidence type="ECO:0000256" key="13">
    <source>
        <dbReference type="ARBA" id="ARBA00048841"/>
    </source>
</evidence>
<protein>
    <recommendedName>
        <fullName evidence="15">Homoserine dehydrogenase</fullName>
        <ecNumber evidence="15">1.1.1.3</ecNumber>
    </recommendedName>
</protein>
<dbReference type="Gene3D" id="3.40.50.720">
    <property type="entry name" value="NAD(P)-binding Rossmann-like Domain"/>
    <property type="match status" value="1"/>
</dbReference>
<dbReference type="InterPro" id="IPR011147">
    <property type="entry name" value="Bifunc_Aspkin/hSer_DH"/>
</dbReference>
<organism evidence="20 21">
    <name type="scientific">Planobacterium oryzisoli</name>
    <dbReference type="NCBI Taxonomy" id="2771435"/>
    <lineage>
        <taxon>Bacteria</taxon>
        <taxon>Pseudomonadati</taxon>
        <taxon>Bacteroidota</taxon>
        <taxon>Flavobacteriia</taxon>
        <taxon>Flavobacteriales</taxon>
        <taxon>Weeksellaceae</taxon>
        <taxon>Chryseobacterium group</taxon>
        <taxon>Chryseobacterium</taxon>
    </lineage>
</organism>
<sequence>MNKTQAVTLHKDKAIVRFEGPDFKGRIGIDGRIFKALTYGRISVGIISQQAVENGVSVLVSQKQSDKAVECLTREFEKELLSGEVRMIYSINEVSVLAFNSRNFDALSTELTRNRIFPLLVNQSSTDHRINLVVPNSQAQKAFNILEAELQGTMRTLHLALLGHGNVGGALIGQLLESRDEIKRRKKVDLKIFAVLNSRYMVLDHSGIGEDWQQAIAASSTVSSVEELISYAAQHQLENLVAVDNTGSTTLVEKYEVLLKAGFDLVSSNKVFNTLDIHSYRALRTSLSRYRKKYLYETNVGAGLPLIDTIRLLHLSGEDITRIEGVFSGSLSYVLNRFSSSNLPFSEILMEARAKGLTEPDPREDLSGRDVARKLLILSRELDLSNELEDVEVESLIPEALRTGSWEEFSSRFEALDSHYHKLKEQQAQGHVLRYVGELSGDLQKEKGILKVRLLSVPQNSSLGQLEGSDSLFRIFTASYAERPITIMGAGAGAQVTARGVFGDILRISEQHTN</sequence>
<evidence type="ECO:0000256" key="2">
    <source>
        <dbReference type="ARBA" id="ARBA00005056"/>
    </source>
</evidence>
<feature type="domain" description="Aspartate/homoserine dehydrogenase NAD-binding" evidence="18">
    <location>
        <begin position="163"/>
        <end position="297"/>
    </location>
</feature>
<dbReference type="Pfam" id="PF03447">
    <property type="entry name" value="NAD_binding_3"/>
    <property type="match status" value="1"/>
</dbReference>
<keyword evidence="12 15" id="KW-0486">Methionine biosynthesis</keyword>
<feature type="domain" description="Aspartokinase ACT" evidence="19">
    <location>
        <begin position="19"/>
        <end position="76"/>
    </location>
</feature>
<comment type="caution">
    <text evidence="20">The sequence shown here is derived from an EMBL/GenBank/DDBJ whole genome shotgun (WGS) entry which is preliminary data.</text>
</comment>
<keyword evidence="5 15" id="KW-0791">Threonine biosynthesis</keyword>
<evidence type="ECO:0000259" key="18">
    <source>
        <dbReference type="Pfam" id="PF03447"/>
    </source>
</evidence>
<keyword evidence="7" id="KW-0808">Transferase</keyword>
<dbReference type="PANTHER" id="PTHR43070:SF3">
    <property type="entry name" value="HOMOSERINE DEHYDROGENASE"/>
    <property type="match status" value="1"/>
</dbReference>
<name>A0A931E6Q5_9FLAO</name>
<dbReference type="PANTHER" id="PTHR43070">
    <property type="match status" value="1"/>
</dbReference>
<dbReference type="InterPro" id="IPR045865">
    <property type="entry name" value="ACT-like_dom_sf"/>
</dbReference>
<evidence type="ECO:0000256" key="15">
    <source>
        <dbReference type="RuleBase" id="RU000579"/>
    </source>
</evidence>
<dbReference type="InterPro" id="IPR005106">
    <property type="entry name" value="Asp/hSer_DH_NAD-bd"/>
</dbReference>
<evidence type="ECO:0000256" key="1">
    <source>
        <dbReference type="ARBA" id="ARBA00001920"/>
    </source>
</evidence>
<evidence type="ECO:0000256" key="5">
    <source>
        <dbReference type="ARBA" id="ARBA00022697"/>
    </source>
</evidence>
<evidence type="ECO:0000313" key="20">
    <source>
        <dbReference type="EMBL" id="MBF5026751.1"/>
    </source>
</evidence>
<dbReference type="InterPro" id="IPR054352">
    <property type="entry name" value="ACT_Aspartokinase"/>
</dbReference>
<dbReference type="SUPFAM" id="SSF51735">
    <property type="entry name" value="NAD(P)-binding Rossmann-fold domains"/>
    <property type="match status" value="1"/>
</dbReference>
<evidence type="ECO:0000256" key="16">
    <source>
        <dbReference type="RuleBase" id="RU004171"/>
    </source>
</evidence>
<dbReference type="InterPro" id="IPR019811">
    <property type="entry name" value="HDH_CS"/>
</dbReference>
<dbReference type="RefSeq" id="WP_194738685.1">
    <property type="nucleotide sequence ID" value="NZ_JADKYY010000003.1"/>
</dbReference>
<evidence type="ECO:0000256" key="11">
    <source>
        <dbReference type="ARBA" id="ARBA00023154"/>
    </source>
</evidence>
<dbReference type="FunFam" id="3.30.360.10:FF:000006">
    <property type="entry name" value="Bifunctional aspartokinase/homoserine dehydrogenase"/>
    <property type="match status" value="1"/>
</dbReference>
<dbReference type="SUPFAM" id="SSF55347">
    <property type="entry name" value="Glyceraldehyde-3-phosphate dehydrogenase-like, C-terminal domain"/>
    <property type="match status" value="1"/>
</dbReference>
<evidence type="ECO:0000256" key="4">
    <source>
        <dbReference type="ARBA" id="ARBA00022605"/>
    </source>
</evidence>
<comment type="catalytic activity">
    <reaction evidence="13">
        <text>L-homoserine + NADP(+) = L-aspartate 4-semialdehyde + NADPH + H(+)</text>
        <dbReference type="Rhea" id="RHEA:15761"/>
        <dbReference type="ChEBI" id="CHEBI:15378"/>
        <dbReference type="ChEBI" id="CHEBI:57476"/>
        <dbReference type="ChEBI" id="CHEBI:57783"/>
        <dbReference type="ChEBI" id="CHEBI:58349"/>
        <dbReference type="ChEBI" id="CHEBI:537519"/>
        <dbReference type="EC" id="1.1.1.3"/>
    </reaction>
    <physiologicalReaction direction="right-to-left" evidence="13">
        <dbReference type="Rhea" id="RHEA:15763"/>
    </physiologicalReaction>
</comment>
<dbReference type="GO" id="GO:0009090">
    <property type="term" value="P:homoserine biosynthetic process"/>
    <property type="evidence" value="ECO:0007669"/>
    <property type="project" value="UniProtKB-ARBA"/>
</dbReference>
<dbReference type="AlphaFoldDB" id="A0A931E6Q5"/>
<dbReference type="InterPro" id="IPR001342">
    <property type="entry name" value="HDH_cat"/>
</dbReference>
<keyword evidence="9 15" id="KW-0521">NADP</keyword>
<comment type="catalytic activity">
    <reaction evidence="14">
        <text>L-homoserine + NAD(+) = L-aspartate 4-semialdehyde + NADH + H(+)</text>
        <dbReference type="Rhea" id="RHEA:15757"/>
        <dbReference type="ChEBI" id="CHEBI:15378"/>
        <dbReference type="ChEBI" id="CHEBI:57476"/>
        <dbReference type="ChEBI" id="CHEBI:57540"/>
        <dbReference type="ChEBI" id="CHEBI:57945"/>
        <dbReference type="ChEBI" id="CHEBI:537519"/>
        <dbReference type="EC" id="1.1.1.3"/>
    </reaction>
    <physiologicalReaction direction="right-to-left" evidence="14">
        <dbReference type="Rhea" id="RHEA:15759"/>
    </physiologicalReaction>
</comment>
<evidence type="ECO:0000256" key="8">
    <source>
        <dbReference type="ARBA" id="ARBA00022840"/>
    </source>
</evidence>
<keyword evidence="7" id="KW-0418">Kinase</keyword>
<evidence type="ECO:0000313" key="21">
    <source>
        <dbReference type="Proteomes" id="UP000694480"/>
    </source>
</evidence>
<dbReference type="EMBL" id="JADKYY010000003">
    <property type="protein sequence ID" value="MBF5026751.1"/>
    <property type="molecule type" value="Genomic_DNA"/>
</dbReference>
<dbReference type="Pfam" id="PF00742">
    <property type="entry name" value="Homoserine_dh"/>
    <property type="match status" value="1"/>
</dbReference>
<dbReference type="GO" id="GO:0004412">
    <property type="term" value="F:homoserine dehydrogenase activity"/>
    <property type="evidence" value="ECO:0007669"/>
    <property type="project" value="UniProtKB-EC"/>
</dbReference>
<dbReference type="GO" id="GO:0004072">
    <property type="term" value="F:aspartate kinase activity"/>
    <property type="evidence" value="ECO:0007669"/>
    <property type="project" value="UniProtKB-ARBA"/>
</dbReference>
<dbReference type="GO" id="GO:0009086">
    <property type="term" value="P:methionine biosynthetic process"/>
    <property type="evidence" value="ECO:0007669"/>
    <property type="project" value="UniProtKB-KW"/>
</dbReference>
<evidence type="ECO:0000256" key="14">
    <source>
        <dbReference type="ARBA" id="ARBA00049031"/>
    </source>
</evidence>
<keyword evidence="10 15" id="KW-0560">Oxidoreductase</keyword>
<evidence type="ECO:0000256" key="7">
    <source>
        <dbReference type="ARBA" id="ARBA00022777"/>
    </source>
</evidence>
<keyword evidence="4 15" id="KW-0028">Amino-acid biosynthesis</keyword>
<feature type="domain" description="Homoserine dehydrogenase catalytic" evidence="17">
    <location>
        <begin position="305"/>
        <end position="506"/>
    </location>
</feature>
<dbReference type="GO" id="GO:0005524">
    <property type="term" value="F:ATP binding"/>
    <property type="evidence" value="ECO:0007669"/>
    <property type="project" value="UniProtKB-KW"/>
</dbReference>
<evidence type="ECO:0000256" key="10">
    <source>
        <dbReference type="ARBA" id="ARBA00023002"/>
    </source>
</evidence>
<comment type="cofactor">
    <cofactor evidence="1">
        <name>a metal cation</name>
        <dbReference type="ChEBI" id="CHEBI:25213"/>
    </cofactor>
</comment>
<dbReference type="EC" id="1.1.1.3" evidence="15"/>
<keyword evidence="6" id="KW-0547">Nucleotide-binding</keyword>
<dbReference type="Gene3D" id="3.30.70.260">
    <property type="match status" value="1"/>
</dbReference>
<evidence type="ECO:0000256" key="12">
    <source>
        <dbReference type="ARBA" id="ARBA00023167"/>
    </source>
</evidence>
<dbReference type="SUPFAM" id="SSF55021">
    <property type="entry name" value="ACT-like"/>
    <property type="match status" value="1"/>
</dbReference>